<sequence>MRELQELNEALASVVTNSVLDFQTRVQMAKEIMNRMGVRPYGSPEA</sequence>
<protein>
    <submittedName>
        <fullName evidence="1">Uncharacterized protein</fullName>
    </submittedName>
</protein>
<evidence type="ECO:0000313" key="2">
    <source>
        <dbReference type="Proteomes" id="UP001240171"/>
    </source>
</evidence>
<organism evidence="1 2">
    <name type="scientific">Paenibacillus lacisoli</name>
    <dbReference type="NCBI Taxonomy" id="3064525"/>
    <lineage>
        <taxon>Bacteria</taxon>
        <taxon>Bacillati</taxon>
        <taxon>Bacillota</taxon>
        <taxon>Bacilli</taxon>
        <taxon>Bacillales</taxon>
        <taxon>Paenibacillaceae</taxon>
        <taxon>Paenibacillus</taxon>
    </lineage>
</organism>
<keyword evidence="2" id="KW-1185">Reference proteome</keyword>
<accession>A0ABT9CHW6</accession>
<comment type="caution">
    <text evidence="1">The sequence shown here is derived from an EMBL/GenBank/DDBJ whole genome shotgun (WGS) entry which is preliminary data.</text>
</comment>
<evidence type="ECO:0000313" key="1">
    <source>
        <dbReference type="EMBL" id="MDO7908455.1"/>
    </source>
</evidence>
<proteinExistence type="predicted"/>
<name>A0ABT9CHW6_9BACL</name>
<dbReference type="RefSeq" id="WP_305025675.1">
    <property type="nucleotide sequence ID" value="NZ_JAUQTB010000016.1"/>
</dbReference>
<dbReference type="EMBL" id="JAUQTB010000016">
    <property type="protein sequence ID" value="MDO7908455.1"/>
    <property type="molecule type" value="Genomic_DNA"/>
</dbReference>
<dbReference type="Proteomes" id="UP001240171">
    <property type="component" value="Unassembled WGS sequence"/>
</dbReference>
<gene>
    <name evidence="1" type="ORF">Q5741_18810</name>
</gene>
<reference evidence="1 2" key="1">
    <citation type="submission" date="2023-07" db="EMBL/GenBank/DDBJ databases">
        <title>Paenibacillus sp. JX-17 nov. isolated from soil.</title>
        <authorList>
            <person name="Wan Y."/>
            <person name="Liu B."/>
        </authorList>
    </citation>
    <scope>NUCLEOTIDE SEQUENCE [LARGE SCALE GENOMIC DNA]</scope>
    <source>
        <strain evidence="1 2">JX-17</strain>
    </source>
</reference>